<name>A0ABT5U5M2_9GAMM</name>
<comment type="caution">
    <text evidence="1">The sequence shown here is derived from an EMBL/GenBank/DDBJ whole genome shotgun (WGS) entry which is preliminary data.</text>
</comment>
<dbReference type="Proteomes" id="UP001528823">
    <property type="component" value="Unassembled WGS sequence"/>
</dbReference>
<accession>A0ABT5U5M2</accession>
<gene>
    <name evidence="1" type="ORF">ORQ98_06730</name>
</gene>
<proteinExistence type="predicted"/>
<reference evidence="1 2" key="1">
    <citation type="submission" date="2022-11" db="EMBL/GenBank/DDBJ databases">
        <title>Spartinivicinus poritis sp. nov., isolated from scleractinian coral Porites lutea.</title>
        <authorList>
            <person name="Zhang G."/>
            <person name="Cai L."/>
            <person name="Wei Q."/>
        </authorList>
    </citation>
    <scope>NUCLEOTIDE SEQUENCE [LARGE SCALE GENOMIC DNA]</scope>
    <source>
        <strain evidence="1 2">A2-2</strain>
    </source>
</reference>
<protein>
    <submittedName>
        <fullName evidence="1">Uncharacterized protein</fullName>
    </submittedName>
</protein>
<dbReference type="RefSeq" id="WP_274688022.1">
    <property type="nucleotide sequence ID" value="NZ_JAPMOU010000006.1"/>
</dbReference>
<keyword evidence="2" id="KW-1185">Reference proteome</keyword>
<dbReference type="EMBL" id="JAPMOU010000006">
    <property type="protein sequence ID" value="MDE1461660.1"/>
    <property type="molecule type" value="Genomic_DNA"/>
</dbReference>
<evidence type="ECO:0000313" key="1">
    <source>
        <dbReference type="EMBL" id="MDE1461660.1"/>
    </source>
</evidence>
<organism evidence="1 2">
    <name type="scientific">Spartinivicinus poritis</name>
    <dbReference type="NCBI Taxonomy" id="2994640"/>
    <lineage>
        <taxon>Bacteria</taxon>
        <taxon>Pseudomonadati</taxon>
        <taxon>Pseudomonadota</taxon>
        <taxon>Gammaproteobacteria</taxon>
        <taxon>Oceanospirillales</taxon>
        <taxon>Zooshikellaceae</taxon>
        <taxon>Spartinivicinus</taxon>
    </lineage>
</organism>
<evidence type="ECO:0000313" key="2">
    <source>
        <dbReference type="Proteomes" id="UP001528823"/>
    </source>
</evidence>
<sequence length="72" mass="7751">MSHVLSVSLHHFTEADCQPIPDGGWILVADIPGGTVEISGNNRARLAEMANELAEARCIARTVVPEESQQPN</sequence>